<evidence type="ECO:0000313" key="2">
    <source>
        <dbReference type="EMBL" id="EAU32882.1"/>
    </source>
</evidence>
<evidence type="ECO:0000256" key="1">
    <source>
        <dbReference type="SAM" id="MobiDB-lite"/>
    </source>
</evidence>
<organism evidence="2 3">
    <name type="scientific">Aspergillus terreus (strain NIH 2624 / FGSC A1156)</name>
    <dbReference type="NCBI Taxonomy" id="341663"/>
    <lineage>
        <taxon>Eukaryota</taxon>
        <taxon>Fungi</taxon>
        <taxon>Dikarya</taxon>
        <taxon>Ascomycota</taxon>
        <taxon>Pezizomycotina</taxon>
        <taxon>Eurotiomycetes</taxon>
        <taxon>Eurotiomycetidae</taxon>
        <taxon>Eurotiales</taxon>
        <taxon>Aspergillaceae</taxon>
        <taxon>Aspergillus</taxon>
        <taxon>Aspergillus subgen. Circumdati</taxon>
    </lineage>
</organism>
<reference evidence="3" key="1">
    <citation type="submission" date="2005-09" db="EMBL/GenBank/DDBJ databases">
        <title>Annotation of the Aspergillus terreus NIH2624 genome.</title>
        <authorList>
            <person name="Birren B.W."/>
            <person name="Lander E.S."/>
            <person name="Galagan J.E."/>
            <person name="Nusbaum C."/>
            <person name="Devon K."/>
            <person name="Henn M."/>
            <person name="Ma L.-J."/>
            <person name="Jaffe D.B."/>
            <person name="Butler J."/>
            <person name="Alvarez P."/>
            <person name="Gnerre S."/>
            <person name="Grabherr M."/>
            <person name="Kleber M."/>
            <person name="Mauceli E.W."/>
            <person name="Brockman W."/>
            <person name="Rounsley S."/>
            <person name="Young S.K."/>
            <person name="LaButti K."/>
            <person name="Pushparaj V."/>
            <person name="DeCaprio D."/>
            <person name="Crawford M."/>
            <person name="Koehrsen M."/>
            <person name="Engels R."/>
            <person name="Montgomery P."/>
            <person name="Pearson M."/>
            <person name="Howarth C."/>
            <person name="Larson L."/>
            <person name="Luoma S."/>
            <person name="White J."/>
            <person name="Alvarado L."/>
            <person name="Kodira C.D."/>
            <person name="Zeng Q."/>
            <person name="Oleary S."/>
            <person name="Yandava C."/>
            <person name="Denning D.W."/>
            <person name="Nierman W.C."/>
            <person name="Milne T."/>
            <person name="Madden K."/>
        </authorList>
    </citation>
    <scope>NUCLEOTIDE SEQUENCE [LARGE SCALE GENOMIC DNA]</scope>
    <source>
        <strain evidence="3">NIH 2624 / FGSC A1156</strain>
    </source>
</reference>
<dbReference type="EMBL" id="CH476602">
    <property type="protein sequence ID" value="EAU32882.1"/>
    <property type="molecule type" value="Genomic_DNA"/>
</dbReference>
<feature type="compositionally biased region" description="Basic and acidic residues" evidence="1">
    <location>
        <begin position="1"/>
        <end position="73"/>
    </location>
</feature>
<accession>Q0CIZ6</accession>
<evidence type="ECO:0000313" key="3">
    <source>
        <dbReference type="Proteomes" id="UP000007963"/>
    </source>
</evidence>
<dbReference type="HOGENOM" id="CLU_2249565_0_0_1"/>
<feature type="region of interest" description="Disordered" evidence="1">
    <location>
        <begin position="1"/>
        <end position="76"/>
    </location>
</feature>
<name>Q0CIZ6_ASPTN</name>
<gene>
    <name evidence="2" type="ORF">ATEG_06338</name>
</gene>
<dbReference type="GeneID" id="4322236"/>
<dbReference type="AlphaFoldDB" id="Q0CIZ6"/>
<sequence length="104" mass="11591">MWFRGEVRPLTVDDSKDGKESKEAIHGQVDSLEKLAGGEKVQEGVRASVEETRRNPVGKDVEEPADGLERDGDSFGSLDIVSSRKRLREPSDYEICEGEEREKG</sequence>
<dbReference type="RefSeq" id="XP_001215516.1">
    <property type="nucleotide sequence ID" value="XM_001215516.1"/>
</dbReference>
<protein>
    <submittedName>
        <fullName evidence="2">Uncharacterized protein</fullName>
    </submittedName>
</protein>
<dbReference type="VEuPathDB" id="FungiDB:ATEG_06338"/>
<proteinExistence type="predicted"/>
<dbReference type="Proteomes" id="UP000007963">
    <property type="component" value="Unassembled WGS sequence"/>
</dbReference>